<feature type="compositionally biased region" description="Basic and acidic residues" evidence="1">
    <location>
        <begin position="66"/>
        <end position="79"/>
    </location>
</feature>
<dbReference type="Proteomes" id="UP000518266">
    <property type="component" value="Unassembled WGS sequence"/>
</dbReference>
<reference evidence="2 3" key="1">
    <citation type="submission" date="2020-03" db="EMBL/GenBank/DDBJ databases">
        <title>Dissostichus mawsoni Genome sequencing and assembly.</title>
        <authorList>
            <person name="Park H."/>
        </authorList>
    </citation>
    <scope>NUCLEOTIDE SEQUENCE [LARGE SCALE GENOMIC DNA]</scope>
    <source>
        <strain evidence="2">DM0001</strain>
        <tissue evidence="2">Muscle</tissue>
    </source>
</reference>
<feature type="compositionally biased region" description="Polar residues" evidence="1">
    <location>
        <begin position="454"/>
        <end position="463"/>
    </location>
</feature>
<feature type="region of interest" description="Disordered" evidence="1">
    <location>
        <begin position="368"/>
        <end position="463"/>
    </location>
</feature>
<protein>
    <submittedName>
        <fullName evidence="2">Uncharacterized protein</fullName>
    </submittedName>
</protein>
<evidence type="ECO:0000256" key="1">
    <source>
        <dbReference type="SAM" id="MobiDB-lite"/>
    </source>
</evidence>
<organism evidence="2 3">
    <name type="scientific">Dissostichus mawsoni</name>
    <name type="common">Antarctic cod</name>
    <dbReference type="NCBI Taxonomy" id="36200"/>
    <lineage>
        <taxon>Eukaryota</taxon>
        <taxon>Metazoa</taxon>
        <taxon>Chordata</taxon>
        <taxon>Craniata</taxon>
        <taxon>Vertebrata</taxon>
        <taxon>Euteleostomi</taxon>
        <taxon>Actinopterygii</taxon>
        <taxon>Neopterygii</taxon>
        <taxon>Teleostei</taxon>
        <taxon>Neoteleostei</taxon>
        <taxon>Acanthomorphata</taxon>
        <taxon>Eupercaria</taxon>
        <taxon>Perciformes</taxon>
        <taxon>Notothenioidei</taxon>
        <taxon>Nototheniidae</taxon>
        <taxon>Dissostichus</taxon>
    </lineage>
</organism>
<dbReference type="OrthoDB" id="8435549at2759"/>
<feature type="compositionally biased region" description="Polar residues" evidence="1">
    <location>
        <begin position="53"/>
        <end position="65"/>
    </location>
</feature>
<evidence type="ECO:0000313" key="2">
    <source>
        <dbReference type="EMBL" id="KAF3833847.1"/>
    </source>
</evidence>
<feature type="region of interest" description="Disordered" evidence="1">
    <location>
        <begin position="35"/>
        <end position="93"/>
    </location>
</feature>
<sequence>MPQNEGLSPVNQSEQIKHHLQTRLVQIPAVNIGKHQDYQPPLATGAAGRFTDSPDTCQETRNTKQQQERRDPELEDSSREQQNQPRSSQRAEHVSTHSQALAMFLTGESSHLSTYLKVQGTERGGSIIGLGFVWECQGISVSPFYLCESCKEMIIHYKICEHMRSYDHQLQYIVSEKWIQNIFKMKVLPPHFNIICMCFQWMQHPDFLYFWDYDFLLEDMKQDIVEGIAMMLSKQERYCKVDAQCLLLRPGAFEHVKSLSFTEALKLVKDLKKDPKLDWQTSFTAQQKETRQETEEYHSENTVGYLDGVQQRRVLSPLNVKSSSPNADFLVPPISSLSPQEKPGPPDFQHQTPITEYQVKQAEVHLESQSSAIVGSKTSQTLSLSPIDKCPPTRKRPADEPVETLDRYSSSNPQLEDPFPEYYKPTCSQPSSESASDSSLVNPAATPPPCLHWTRTQDLNLMN</sequence>
<comment type="caution">
    <text evidence="2">The sequence shown here is derived from an EMBL/GenBank/DDBJ whole genome shotgun (WGS) entry which is preliminary data.</text>
</comment>
<accession>A0A7J5XB60</accession>
<feature type="compositionally biased region" description="Polar residues" evidence="1">
    <location>
        <begin position="368"/>
        <end position="384"/>
    </location>
</feature>
<evidence type="ECO:0000313" key="3">
    <source>
        <dbReference type="Proteomes" id="UP000518266"/>
    </source>
</evidence>
<gene>
    <name evidence="2" type="ORF">F7725_025051</name>
</gene>
<dbReference type="AlphaFoldDB" id="A0A7J5XB60"/>
<feature type="region of interest" description="Disordered" evidence="1">
    <location>
        <begin position="318"/>
        <end position="351"/>
    </location>
</feature>
<name>A0A7J5XB60_DISMA</name>
<feature type="compositionally biased region" description="Low complexity" evidence="1">
    <location>
        <begin position="428"/>
        <end position="439"/>
    </location>
</feature>
<dbReference type="EMBL" id="JAAKFY010000026">
    <property type="protein sequence ID" value="KAF3833847.1"/>
    <property type="molecule type" value="Genomic_DNA"/>
</dbReference>
<keyword evidence="3" id="KW-1185">Reference proteome</keyword>
<proteinExistence type="predicted"/>